<dbReference type="RefSeq" id="WP_008278112.1">
    <property type="nucleotide sequence ID" value="NZ_AAXW01000066.1"/>
</dbReference>
<dbReference type="OrthoDB" id="464752at2"/>
<dbReference type="AlphaFoldDB" id="A3IXK3"/>
<dbReference type="EMBL" id="AAXW01000066">
    <property type="protein sequence ID" value="EAZ88805.1"/>
    <property type="molecule type" value="Genomic_DNA"/>
</dbReference>
<keyword evidence="2" id="KW-1185">Reference proteome</keyword>
<proteinExistence type="predicted"/>
<reference evidence="1 2" key="1">
    <citation type="submission" date="2007-03" db="EMBL/GenBank/DDBJ databases">
        <authorList>
            <person name="Stal L."/>
            <person name="Ferriera S."/>
            <person name="Johnson J."/>
            <person name="Kravitz S."/>
            <person name="Beeson K."/>
            <person name="Sutton G."/>
            <person name="Rogers Y.-H."/>
            <person name="Friedman R."/>
            <person name="Frazier M."/>
            <person name="Venter J.C."/>
        </authorList>
    </citation>
    <scope>NUCLEOTIDE SEQUENCE [LARGE SCALE GENOMIC DNA]</scope>
    <source>
        <strain evidence="1 2">CCY0110</strain>
    </source>
</reference>
<dbReference type="eggNOG" id="ENOG5032CPV">
    <property type="taxonomic scope" value="Bacteria"/>
</dbReference>
<evidence type="ECO:0000313" key="2">
    <source>
        <dbReference type="Proteomes" id="UP000003781"/>
    </source>
</evidence>
<accession>A3IXK3</accession>
<sequence>MTQVKEKMQDNYSEISEKSARIGFVMFLEKITQLNKNESFTTWESLKKLLGASLTLALLVGGILTTSQPTNAHIKCPIKVFGETNDMCPHPPHSNPLSGLAEEAWGEAGRIAYQGAASIMSKRSPTGEPLDASLKDALRPHFGGLVDRVTLHWGTPGLDKWSANQIGINLSGTESAAQTYGHDIYIEQQKPSSYSQGLVGLIIHEMTHSQQYENYSSSLSNFGYNYFKKYKQAGQSYENNELEKKAYQQENNLTDSVYTAFRSPKVVFSDAMCANQSQTGKNTKPRFARAVIWRGNNAAIRCSELEGVEVQDMNRFWTRDFMIKEGNSFKGKEAFCGDSRYVNQIVIRHGNRLGIRCRELHSGDTKVQWSNDYWTRIFLKGDMTPVEAQCPNDAVINQVLQLNDNSLAIRCRKMFIGTKKVKMDENRYWTTNFLQLN</sequence>
<dbReference type="Proteomes" id="UP000003781">
    <property type="component" value="Unassembled WGS sequence"/>
</dbReference>
<organism evidence="1 2">
    <name type="scientific">Crocosphaera chwakensis CCY0110</name>
    <dbReference type="NCBI Taxonomy" id="391612"/>
    <lineage>
        <taxon>Bacteria</taxon>
        <taxon>Bacillati</taxon>
        <taxon>Cyanobacteriota</taxon>
        <taxon>Cyanophyceae</taxon>
        <taxon>Oscillatoriophycideae</taxon>
        <taxon>Chroococcales</taxon>
        <taxon>Aphanothecaceae</taxon>
        <taxon>Crocosphaera</taxon>
        <taxon>Crocosphaera chwakensis</taxon>
    </lineage>
</organism>
<evidence type="ECO:0000313" key="1">
    <source>
        <dbReference type="EMBL" id="EAZ88805.1"/>
    </source>
</evidence>
<comment type="caution">
    <text evidence="1">The sequence shown here is derived from an EMBL/GenBank/DDBJ whole genome shotgun (WGS) entry which is preliminary data.</text>
</comment>
<evidence type="ECO:0008006" key="3">
    <source>
        <dbReference type="Google" id="ProtNLM"/>
    </source>
</evidence>
<gene>
    <name evidence="1" type="ORF">CY0110_01090</name>
</gene>
<name>A3IXK3_9CHRO</name>
<protein>
    <recommendedName>
        <fullName evidence="3">DUF4157 domain-containing protein</fullName>
    </recommendedName>
</protein>